<proteinExistence type="predicted"/>
<feature type="transmembrane region" description="Helical" evidence="1">
    <location>
        <begin position="126"/>
        <end position="147"/>
    </location>
</feature>
<reference evidence="2 3" key="1">
    <citation type="submission" date="2019-02" db="EMBL/GenBank/DDBJ databases">
        <title>Deep-cultivation of Planctomycetes and their phenomic and genomic characterization uncovers novel biology.</title>
        <authorList>
            <person name="Wiegand S."/>
            <person name="Jogler M."/>
            <person name="Boedeker C."/>
            <person name="Pinto D."/>
            <person name="Vollmers J."/>
            <person name="Rivas-Marin E."/>
            <person name="Kohn T."/>
            <person name="Peeters S.H."/>
            <person name="Heuer A."/>
            <person name="Rast P."/>
            <person name="Oberbeckmann S."/>
            <person name="Bunk B."/>
            <person name="Jeske O."/>
            <person name="Meyerdierks A."/>
            <person name="Storesund J.E."/>
            <person name="Kallscheuer N."/>
            <person name="Luecker S."/>
            <person name="Lage O.M."/>
            <person name="Pohl T."/>
            <person name="Merkel B.J."/>
            <person name="Hornburger P."/>
            <person name="Mueller R.-W."/>
            <person name="Bruemmer F."/>
            <person name="Labrenz M."/>
            <person name="Spormann A.M."/>
            <person name="Op Den Camp H."/>
            <person name="Overmann J."/>
            <person name="Amann R."/>
            <person name="Jetten M.S.M."/>
            <person name="Mascher T."/>
            <person name="Medema M.H."/>
            <person name="Devos D.P."/>
            <person name="Kaster A.-K."/>
            <person name="Ovreas L."/>
            <person name="Rohde M."/>
            <person name="Galperin M.Y."/>
            <person name="Jogler C."/>
        </authorList>
    </citation>
    <scope>NUCLEOTIDE SEQUENCE [LARGE SCALE GENOMIC DNA]</scope>
    <source>
        <strain evidence="2 3">Pla123a</strain>
    </source>
</reference>
<dbReference type="AlphaFoldDB" id="A0A5C5YQ86"/>
<gene>
    <name evidence="2" type="ORF">Pla123a_24610</name>
</gene>
<feature type="transmembrane region" description="Helical" evidence="1">
    <location>
        <begin position="12"/>
        <end position="37"/>
    </location>
</feature>
<comment type="caution">
    <text evidence="2">The sequence shown here is derived from an EMBL/GenBank/DDBJ whole genome shotgun (WGS) entry which is preliminary data.</text>
</comment>
<protein>
    <recommendedName>
        <fullName evidence="4">Copper resistance protein D</fullName>
    </recommendedName>
</protein>
<sequence length="172" mass="18557">MLAQAPEFELDLIAILLRVVHTACAGTLLGGLVYMRFVLAPRTAEDAEHDCYAGRRGAWAACVGICTALLLASGAYNFWVIITENEVPSLYHMLFGIKFLLAFVVFALMALLAGKTNVAAKLRGKLIRWLNVTLAVVLAIFLLGAVLRSIPKTPKLNPAPVADPPAAELEIE</sequence>
<name>A0A5C5YQ86_9BACT</name>
<dbReference type="RefSeq" id="WP_146587278.1">
    <property type="nucleotide sequence ID" value="NZ_SJPO01000005.1"/>
</dbReference>
<feature type="transmembrane region" description="Helical" evidence="1">
    <location>
        <begin position="91"/>
        <end position="114"/>
    </location>
</feature>
<organism evidence="2 3">
    <name type="scientific">Posidoniimonas polymericola</name>
    <dbReference type="NCBI Taxonomy" id="2528002"/>
    <lineage>
        <taxon>Bacteria</taxon>
        <taxon>Pseudomonadati</taxon>
        <taxon>Planctomycetota</taxon>
        <taxon>Planctomycetia</taxon>
        <taxon>Pirellulales</taxon>
        <taxon>Lacipirellulaceae</taxon>
        <taxon>Posidoniimonas</taxon>
    </lineage>
</organism>
<evidence type="ECO:0000313" key="3">
    <source>
        <dbReference type="Proteomes" id="UP000318478"/>
    </source>
</evidence>
<evidence type="ECO:0008006" key="4">
    <source>
        <dbReference type="Google" id="ProtNLM"/>
    </source>
</evidence>
<keyword evidence="1" id="KW-0812">Transmembrane</keyword>
<dbReference type="EMBL" id="SJPO01000005">
    <property type="protein sequence ID" value="TWT77033.1"/>
    <property type="molecule type" value="Genomic_DNA"/>
</dbReference>
<keyword evidence="1" id="KW-1133">Transmembrane helix</keyword>
<keyword evidence="1" id="KW-0472">Membrane</keyword>
<feature type="transmembrane region" description="Helical" evidence="1">
    <location>
        <begin position="58"/>
        <end position="79"/>
    </location>
</feature>
<evidence type="ECO:0000313" key="2">
    <source>
        <dbReference type="EMBL" id="TWT77033.1"/>
    </source>
</evidence>
<dbReference type="Proteomes" id="UP000318478">
    <property type="component" value="Unassembled WGS sequence"/>
</dbReference>
<accession>A0A5C5YQ86</accession>
<dbReference type="OrthoDB" id="272946at2"/>
<keyword evidence="3" id="KW-1185">Reference proteome</keyword>
<evidence type="ECO:0000256" key="1">
    <source>
        <dbReference type="SAM" id="Phobius"/>
    </source>
</evidence>